<evidence type="ECO:0000313" key="2">
    <source>
        <dbReference type="EMBL" id="SCU73918.1"/>
    </source>
</evidence>
<dbReference type="AlphaFoldDB" id="A0A1K0JF44"/>
<sequence length="63" mass="6375">MHTTPDPDIPPRKPETPPPEPPPGPPEPVADPPPGDLPPPPPQRARAAGKGAVTCHASSGKAP</sequence>
<proteinExistence type="predicted"/>
<protein>
    <submittedName>
        <fullName evidence="2">Uncharacterized protein</fullName>
    </submittedName>
</protein>
<reference evidence="2" key="1">
    <citation type="submission" date="2016-09" db="EMBL/GenBank/DDBJ databases">
        <authorList>
            <person name="Capua I."/>
            <person name="De Benedictis P."/>
            <person name="Joannis T."/>
            <person name="Lombin L.H."/>
            <person name="Cattoli G."/>
        </authorList>
    </citation>
    <scope>NUCLEOTIDE SEQUENCE</scope>
    <source>
        <strain evidence="2">B9</strain>
    </source>
</reference>
<evidence type="ECO:0000256" key="1">
    <source>
        <dbReference type="SAM" id="MobiDB-lite"/>
    </source>
</evidence>
<name>A0A1K0JF44_CUPNE</name>
<dbReference type="EMBL" id="FMSH01000045">
    <property type="protein sequence ID" value="SCU73918.1"/>
    <property type="molecule type" value="Genomic_DNA"/>
</dbReference>
<feature type="region of interest" description="Disordered" evidence="1">
    <location>
        <begin position="1"/>
        <end position="63"/>
    </location>
</feature>
<accession>A0A1K0JF44</accession>
<organism evidence="2">
    <name type="scientific">Cupriavidus necator</name>
    <name type="common">Alcaligenes eutrophus</name>
    <name type="synonym">Ralstonia eutropha</name>
    <dbReference type="NCBI Taxonomy" id="106590"/>
    <lineage>
        <taxon>Bacteria</taxon>
        <taxon>Pseudomonadati</taxon>
        <taxon>Pseudomonadota</taxon>
        <taxon>Betaproteobacteria</taxon>
        <taxon>Burkholderiales</taxon>
        <taxon>Burkholderiaceae</taxon>
        <taxon>Cupriavidus</taxon>
    </lineage>
</organism>
<feature type="compositionally biased region" description="Pro residues" evidence="1">
    <location>
        <begin position="16"/>
        <end position="43"/>
    </location>
</feature>
<gene>
    <name evidence="2" type="ORF">CNECB9_1390002</name>
</gene>